<accession>A0A8I5R9N4</accession>
<dbReference type="AlphaFoldDB" id="A0A8I5R9N4"/>
<dbReference type="PANTHER" id="PTHR46254">
    <property type="entry name" value="PROTEIN GVQW1-RELATED"/>
    <property type="match status" value="1"/>
</dbReference>
<sequence length="230" mass="26770">MPLFILFPLPQIPFVLRCPSFHYCHEKTTKYLLSSCITCKTFRFFFFFLRQTLTLFTRLDGVQWCDLGSLQPPPPRFKQFSCLSLPSSTCYHGQFFVFLVEMKFRYVGQAGLKLLASSDLSTLASQSAGITGVSHYAQPKISDFYFLKIKIHTLSRGFSIRTISKLSFLFFFREMFRVLQFIQPLMKLVRAGRNSKLFLHTLSPLPGHEHSQARTTDVNYHTWLIKTFFL</sequence>
<dbReference type="PRINTS" id="PR02045">
    <property type="entry name" value="F138DOMAIN"/>
</dbReference>
<organism evidence="1 2">
    <name type="scientific">Papio anubis</name>
    <name type="common">Olive baboon</name>
    <dbReference type="NCBI Taxonomy" id="9555"/>
    <lineage>
        <taxon>Eukaryota</taxon>
        <taxon>Metazoa</taxon>
        <taxon>Chordata</taxon>
        <taxon>Craniata</taxon>
        <taxon>Vertebrata</taxon>
        <taxon>Euteleostomi</taxon>
        <taxon>Mammalia</taxon>
        <taxon>Eutheria</taxon>
        <taxon>Euarchontoglires</taxon>
        <taxon>Primates</taxon>
        <taxon>Haplorrhini</taxon>
        <taxon>Catarrhini</taxon>
        <taxon>Cercopithecidae</taxon>
        <taxon>Cercopithecinae</taxon>
        <taxon>Papio</taxon>
    </lineage>
</organism>
<evidence type="ECO:0000313" key="2">
    <source>
        <dbReference type="Proteomes" id="UP000028761"/>
    </source>
</evidence>
<proteinExistence type="predicted"/>
<keyword evidence="2" id="KW-1185">Reference proteome</keyword>
<dbReference type="GeneTree" id="ENSGT00940000161627"/>
<dbReference type="Proteomes" id="UP000028761">
    <property type="component" value="Chromosome 2"/>
</dbReference>
<reference evidence="1" key="3">
    <citation type="submission" date="2025-09" db="UniProtKB">
        <authorList>
            <consortium name="Ensembl"/>
        </authorList>
    </citation>
    <scope>IDENTIFICATION</scope>
</reference>
<protein>
    <submittedName>
        <fullName evidence="1">Uncharacterized protein</fullName>
    </submittedName>
</protein>
<evidence type="ECO:0000313" key="1">
    <source>
        <dbReference type="Ensembl" id="ENSPANP00000059733.1"/>
    </source>
</evidence>
<name>A0A8I5R9N4_PAPAN</name>
<dbReference type="PANTHER" id="PTHR46254:SF3">
    <property type="entry name" value="SECRETED PROTEIN"/>
    <property type="match status" value="1"/>
</dbReference>
<reference evidence="1" key="2">
    <citation type="submission" date="2025-08" db="UniProtKB">
        <authorList>
            <consortium name="Ensembl"/>
        </authorList>
    </citation>
    <scope>IDENTIFICATION</scope>
</reference>
<dbReference type="Ensembl" id="ENSPANT00000074844.1">
    <property type="protein sequence ID" value="ENSPANP00000059733.1"/>
    <property type="gene ID" value="ENSPANG00000046447.1"/>
</dbReference>
<reference evidence="1 2" key="1">
    <citation type="submission" date="2012-03" db="EMBL/GenBank/DDBJ databases">
        <title>Whole Genome Assembly of Papio anubis.</title>
        <authorList>
            <person name="Liu Y.L."/>
            <person name="Abraham K.A."/>
            <person name="Akbar H.A."/>
            <person name="Ali S.A."/>
            <person name="Anosike U.A."/>
            <person name="Aqrawi P.A."/>
            <person name="Arias F.A."/>
            <person name="Attaway T.A."/>
            <person name="Awwad R.A."/>
            <person name="Babu C.B."/>
            <person name="Bandaranaike D.B."/>
            <person name="Battles P.B."/>
            <person name="Bell A.B."/>
            <person name="Beltran B.B."/>
            <person name="Berhane-Mersha D.B."/>
            <person name="Bess C.B."/>
            <person name="Bickham C.B."/>
            <person name="Bolden T.B."/>
            <person name="Carter K.C."/>
            <person name="Chau D.C."/>
            <person name="Chavez A.C."/>
            <person name="Clerc-Blankenburg K.C."/>
            <person name="Coyle M.C."/>
            <person name="Dao M.D."/>
            <person name="Davila M.L.D."/>
            <person name="Davy-Carroll L.D."/>
            <person name="Denson S.D."/>
            <person name="Dinh H.D."/>
            <person name="Fernandez S.F."/>
            <person name="Fernando P.F."/>
            <person name="Forbes L.F."/>
            <person name="Francis C.F."/>
            <person name="Francisco L.F."/>
            <person name="Fu Q.F."/>
            <person name="Garcia-Iii R.G."/>
            <person name="Garrett T.G."/>
            <person name="Gross S.G."/>
            <person name="Gubbala S.G."/>
            <person name="Hirani K.H."/>
            <person name="Hogues M.H."/>
            <person name="Hollins B.H."/>
            <person name="Jackson L.J."/>
            <person name="Javaid M.J."/>
            <person name="Jhangiani S.J."/>
            <person name="Johnson A.J."/>
            <person name="Johnson B.J."/>
            <person name="Jones J.J."/>
            <person name="Joshi V.J."/>
            <person name="Kalu J.K."/>
            <person name="Khan N.K."/>
            <person name="Korchina V.K."/>
            <person name="Kovar C.K."/>
            <person name="Lago L.L."/>
            <person name="Lara F.L."/>
            <person name="Le T.-K.L."/>
            <person name="Lee S.L."/>
            <person name="Legall-Iii F.L."/>
            <person name="Lemon S.L."/>
            <person name="Liu J.L."/>
            <person name="Liu Y.-S.L."/>
            <person name="Liyanage D.L."/>
            <person name="Lopez J.L."/>
            <person name="Lorensuhewa L.L."/>
            <person name="Mata R.M."/>
            <person name="Mathew T.M."/>
            <person name="Mercado C.M."/>
            <person name="Mercado I.M."/>
            <person name="Morales K.M."/>
            <person name="Morgan M.M."/>
            <person name="Munidasa M.M."/>
            <person name="Ngo D.N."/>
            <person name="Nguyen L.N."/>
            <person name="Nguyen T.N."/>
            <person name="Nguyen N.N."/>
            <person name="Obregon M.O."/>
            <person name="Okwuonu G.O."/>
            <person name="Ongeri F.O."/>
            <person name="Onwere C.O."/>
            <person name="Osifeso I.O."/>
            <person name="Parra A.P."/>
            <person name="Patil S.P."/>
            <person name="Perez A.P."/>
            <person name="Perez Y.P."/>
            <person name="Pham C.P."/>
            <person name="Pu L.-L.P."/>
            <person name="Puazo M.P."/>
            <person name="Quiroz J.Q."/>
            <person name="Rouhana J.R."/>
            <person name="Ruiz M.R."/>
            <person name="Ruiz S.-J.R."/>
            <person name="Saada N.S."/>
            <person name="Santibanez J.S."/>
            <person name="Scheel M.S."/>
            <person name="Schneider B.S."/>
            <person name="Simmons D.S."/>
            <person name="Sisson I.S."/>
            <person name="Tang L.-Y.T."/>
            <person name="Thornton R.T."/>
            <person name="Tisius J.T."/>
            <person name="Toledanes G.T."/>
            <person name="Trejos Z.T."/>
            <person name="Usmani K.U."/>
            <person name="Varghese R.V."/>
            <person name="Vattathil S.V."/>
            <person name="Vee V.V."/>
            <person name="Walker D.W."/>
            <person name="Weissenberger G.W."/>
            <person name="White C.W."/>
            <person name="Williams A.W."/>
            <person name="Woodworth J.W."/>
            <person name="Wright R.W."/>
            <person name="Zhu Y.Z."/>
            <person name="Han Y.H."/>
            <person name="Newsham I.N."/>
            <person name="Nazareth L.N."/>
            <person name="Worley K.W."/>
            <person name="Muzny D.M."/>
            <person name="Rogers J.R."/>
            <person name="Gibbs R.G."/>
        </authorList>
    </citation>
    <scope>NUCLEOTIDE SEQUENCE [LARGE SCALE GENOMIC DNA]</scope>
</reference>